<feature type="transmembrane region" description="Helical" evidence="2">
    <location>
        <begin position="285"/>
        <end position="304"/>
    </location>
</feature>
<keyword evidence="2" id="KW-0812">Transmembrane</keyword>
<gene>
    <name evidence="3" type="ORF">BXYJ_LOCUS11411</name>
</gene>
<proteinExistence type="inferred from homology"/>
<evidence type="ECO:0000313" key="4">
    <source>
        <dbReference type="Proteomes" id="UP000095284"/>
    </source>
</evidence>
<feature type="transmembrane region" description="Helical" evidence="2">
    <location>
        <begin position="58"/>
        <end position="81"/>
    </location>
</feature>
<accession>A0A1I7RTH9</accession>
<evidence type="ECO:0000256" key="1">
    <source>
        <dbReference type="ARBA" id="ARBA00006803"/>
    </source>
</evidence>
<dbReference type="GO" id="GO:0007606">
    <property type="term" value="P:sensory perception of chemical stimulus"/>
    <property type="evidence" value="ECO:0007669"/>
    <property type="project" value="InterPro"/>
</dbReference>
<dbReference type="Proteomes" id="UP000095284">
    <property type="component" value="Unplaced"/>
</dbReference>
<feature type="transmembrane region" description="Helical" evidence="2">
    <location>
        <begin position="191"/>
        <end position="211"/>
    </location>
</feature>
<dbReference type="Proteomes" id="UP000659654">
    <property type="component" value="Unassembled WGS sequence"/>
</dbReference>
<dbReference type="GO" id="GO:0016020">
    <property type="term" value="C:membrane"/>
    <property type="evidence" value="ECO:0007669"/>
    <property type="project" value="InterPro"/>
</dbReference>
<protein>
    <submittedName>
        <fullName evidence="3">(pine wood nematode) hypothetical protein</fullName>
    </submittedName>
</protein>
<keyword evidence="2" id="KW-0472">Membrane</keyword>
<feature type="transmembrane region" description="Helical" evidence="2">
    <location>
        <begin position="143"/>
        <end position="164"/>
    </location>
</feature>
<keyword evidence="2" id="KW-1133">Transmembrane helix</keyword>
<dbReference type="EMBL" id="CAJFDI010000005">
    <property type="protein sequence ID" value="CAD5231298.1"/>
    <property type="molecule type" value="Genomic_DNA"/>
</dbReference>
<dbReference type="SMR" id="A0A1I7RTH9"/>
<dbReference type="Gene3D" id="1.20.1070.10">
    <property type="entry name" value="Rhodopsin 7-helix transmembrane proteins"/>
    <property type="match status" value="1"/>
</dbReference>
<dbReference type="PANTHER" id="PTHR23128">
    <property type="entry name" value="SERPENTINE RECEPTOR, CLASS E (EPSILON)-RELATED"/>
    <property type="match status" value="1"/>
</dbReference>
<organism evidence="4 6">
    <name type="scientific">Bursaphelenchus xylophilus</name>
    <name type="common">Pinewood nematode worm</name>
    <name type="synonym">Aphelenchoides xylophilus</name>
    <dbReference type="NCBI Taxonomy" id="6326"/>
    <lineage>
        <taxon>Eukaryota</taxon>
        <taxon>Metazoa</taxon>
        <taxon>Ecdysozoa</taxon>
        <taxon>Nematoda</taxon>
        <taxon>Chromadorea</taxon>
        <taxon>Rhabditida</taxon>
        <taxon>Tylenchina</taxon>
        <taxon>Tylenchomorpha</taxon>
        <taxon>Aphelenchoidea</taxon>
        <taxon>Aphelenchoididae</taxon>
        <taxon>Bursaphelenchus</taxon>
    </lineage>
</organism>
<feature type="transmembrane region" description="Helical" evidence="2">
    <location>
        <begin position="93"/>
        <end position="122"/>
    </location>
</feature>
<dbReference type="EMBL" id="CAJFCV020000005">
    <property type="protein sequence ID" value="CAG9122445.1"/>
    <property type="molecule type" value="Genomic_DNA"/>
</dbReference>
<sequence>MNYSRDWDKMRSEPFFTNREFAYDAFKYWYAVFGGLNFLLNMYFVIRIFKTTILHINFRISVCNTVISLEFMHITLMAGTYYNDLTIHLENRFYVNIGCAFLALLNNIASASGAISMFMLALERQLAHRWVNVYEDKPRTLGCALGMLVVIQSTTIGLVAWYFFLFYLEDFDVHASRISCIPTHLHWEWEVGGFVLATGSCLLGAVWFCALKRNTSRDRRDRLSLRSLSARYQATENSYTTASIAPSMVMYTFGAILGMAVGFYRGHLVGIYGENTIMSKFLGDIGFLFVDIYALCHLLCILCYNPMIRNAIKKDFDKLICNGGTRTAAKTDYTHETEIYFEQIKDAWA</sequence>
<dbReference type="AlphaFoldDB" id="A0A1I7RTH9"/>
<dbReference type="OrthoDB" id="5794765at2759"/>
<feature type="transmembrane region" description="Helical" evidence="2">
    <location>
        <begin position="248"/>
        <end position="265"/>
    </location>
</feature>
<dbReference type="WBParaSite" id="BXY_0403400.1">
    <property type="protein sequence ID" value="BXY_0403400.1"/>
    <property type="gene ID" value="BXY_0403400"/>
</dbReference>
<reference evidence="6" key="1">
    <citation type="submission" date="2016-11" db="UniProtKB">
        <authorList>
            <consortium name="WormBaseParasite"/>
        </authorList>
    </citation>
    <scope>IDENTIFICATION</scope>
</reference>
<dbReference type="InterPro" id="IPR004151">
    <property type="entry name" value="7TM_GPCR_serpentine_rcpt_Sre"/>
</dbReference>
<keyword evidence="5" id="KW-1185">Reference proteome</keyword>
<dbReference type="PANTHER" id="PTHR23128:SF132">
    <property type="entry name" value="SERPENTINE RECEPTOR, CLASS E (EPSILON)-RELATED"/>
    <property type="match status" value="1"/>
</dbReference>
<evidence type="ECO:0000256" key="2">
    <source>
        <dbReference type="SAM" id="Phobius"/>
    </source>
</evidence>
<comment type="similarity">
    <text evidence="1">Belongs to the nematode receptor-like protein sre family.</text>
</comment>
<reference evidence="3" key="2">
    <citation type="submission" date="2020-09" db="EMBL/GenBank/DDBJ databases">
        <authorList>
            <person name="Kikuchi T."/>
        </authorList>
    </citation>
    <scope>NUCLEOTIDE SEQUENCE</scope>
    <source>
        <strain evidence="3">Ka4C1</strain>
    </source>
</reference>
<feature type="transmembrane region" description="Helical" evidence="2">
    <location>
        <begin position="28"/>
        <end position="46"/>
    </location>
</feature>
<dbReference type="SUPFAM" id="SSF81321">
    <property type="entry name" value="Family A G protein-coupled receptor-like"/>
    <property type="match status" value="1"/>
</dbReference>
<evidence type="ECO:0000313" key="6">
    <source>
        <dbReference type="WBParaSite" id="BXY_0403400.1"/>
    </source>
</evidence>
<dbReference type="Proteomes" id="UP000582659">
    <property type="component" value="Unassembled WGS sequence"/>
</dbReference>
<dbReference type="Pfam" id="PF03125">
    <property type="entry name" value="Sre"/>
    <property type="match status" value="1"/>
</dbReference>
<evidence type="ECO:0000313" key="3">
    <source>
        <dbReference type="EMBL" id="CAD5231298.1"/>
    </source>
</evidence>
<name>A0A1I7RTH9_BURXY</name>
<evidence type="ECO:0000313" key="5">
    <source>
        <dbReference type="Proteomes" id="UP000659654"/>
    </source>
</evidence>